<evidence type="ECO:0000256" key="4">
    <source>
        <dbReference type="ARBA" id="ARBA00022475"/>
    </source>
</evidence>
<accession>A7B784</accession>
<feature type="transmembrane region" description="Helical" evidence="9">
    <location>
        <begin position="80"/>
        <end position="98"/>
    </location>
</feature>
<reference evidence="12 13" key="2">
    <citation type="submission" date="2007-06" db="EMBL/GenBank/DDBJ databases">
        <title>Draft genome sequence of Ruminococcus gnavus (ATCC 29149).</title>
        <authorList>
            <person name="Sudarsanam P."/>
            <person name="Ley R."/>
            <person name="Guruge J."/>
            <person name="Turnbaugh P.J."/>
            <person name="Mahowald M."/>
            <person name="Liep D."/>
            <person name="Gordon J."/>
        </authorList>
    </citation>
    <scope>NUCLEOTIDE SEQUENCE [LARGE SCALE GENOMIC DNA]</scope>
    <source>
        <strain evidence="12 13">ATCC 29149</strain>
    </source>
</reference>
<comment type="similarity">
    <text evidence="2 10">Belongs to the binding-protein-dependent transport system permease family. MalFG subfamily.</text>
</comment>
<keyword evidence="3 9" id="KW-0813">Transport</keyword>
<protein>
    <recommendedName>
        <fullName evidence="10">Maltose/maltodextrin transport system permease protein</fullName>
    </recommendedName>
</protein>
<dbReference type="GO" id="GO:0015423">
    <property type="term" value="F:ABC-type maltose transporter activity"/>
    <property type="evidence" value="ECO:0007669"/>
    <property type="project" value="TreeGrafter"/>
</dbReference>
<feature type="transmembrane region" description="Helical" evidence="9">
    <location>
        <begin position="110"/>
        <end position="137"/>
    </location>
</feature>
<evidence type="ECO:0000256" key="9">
    <source>
        <dbReference type="RuleBase" id="RU363032"/>
    </source>
</evidence>
<name>A7B784_MEDG7</name>
<dbReference type="PROSITE" id="PS50928">
    <property type="entry name" value="ABC_TM1"/>
    <property type="match status" value="1"/>
</dbReference>
<feature type="domain" description="ABC transmembrane type-1" evidence="11">
    <location>
        <begin position="225"/>
        <end position="447"/>
    </location>
</feature>
<dbReference type="PaxDb" id="411470-RUMGNA_03450"/>
<comment type="function">
    <text evidence="10">Part of the ABC transporter complex MalEFGK involved in maltose/maltodextrin import. Probably responsible for the translocation of the substrate across the membrane.</text>
</comment>
<dbReference type="PANTHER" id="PTHR47314:SF1">
    <property type="entry name" value="MALTOSE_MALTODEXTRIN TRANSPORT SYSTEM PERMEASE PROTEIN MALF"/>
    <property type="match status" value="1"/>
</dbReference>
<dbReference type="CDD" id="cd06261">
    <property type="entry name" value="TM_PBP2"/>
    <property type="match status" value="1"/>
</dbReference>
<feature type="transmembrane region" description="Helical" evidence="9">
    <location>
        <begin position="224"/>
        <end position="248"/>
    </location>
</feature>
<evidence type="ECO:0000313" key="13">
    <source>
        <dbReference type="Proteomes" id="UP000004410"/>
    </source>
</evidence>
<keyword evidence="6 9" id="KW-0812">Transmembrane</keyword>
<dbReference type="PANTHER" id="PTHR47314">
    <property type="entry name" value="MALTOSE/MALTODEXTRIN TRANSPORT SYSTEM PERMEASE PROTEIN MALF"/>
    <property type="match status" value="1"/>
</dbReference>
<keyword evidence="7 9" id="KW-1133">Transmembrane helix</keyword>
<feature type="transmembrane region" description="Helical" evidence="9">
    <location>
        <begin position="158"/>
        <end position="187"/>
    </location>
</feature>
<gene>
    <name evidence="12" type="ORF">RUMGNA_03450</name>
</gene>
<dbReference type="Proteomes" id="UP000004410">
    <property type="component" value="Unassembled WGS sequence"/>
</dbReference>
<dbReference type="eggNOG" id="COG1175">
    <property type="taxonomic scope" value="Bacteria"/>
</dbReference>
<evidence type="ECO:0000256" key="7">
    <source>
        <dbReference type="ARBA" id="ARBA00022989"/>
    </source>
</evidence>
<feature type="transmembrane region" description="Helical" evidence="9">
    <location>
        <begin position="316"/>
        <end position="338"/>
    </location>
</feature>
<dbReference type="InterPro" id="IPR035906">
    <property type="entry name" value="MetI-like_sf"/>
</dbReference>
<organism evidence="12 13">
    <name type="scientific">Mediterraneibacter gnavus (strain ATCC 29149 / DSM 114966 / JCM 6515 / VPI C7-9)</name>
    <name type="common">Ruminococcus gnavus</name>
    <dbReference type="NCBI Taxonomy" id="411470"/>
    <lineage>
        <taxon>Bacteria</taxon>
        <taxon>Bacillati</taxon>
        <taxon>Bacillota</taxon>
        <taxon>Clostridia</taxon>
        <taxon>Lachnospirales</taxon>
        <taxon>Lachnospiraceae</taxon>
        <taxon>Mediterraneibacter</taxon>
    </lineage>
</organism>
<proteinExistence type="inferred from homology"/>
<feature type="transmembrane region" description="Helical" evidence="9">
    <location>
        <begin position="428"/>
        <end position="448"/>
    </location>
</feature>
<dbReference type="GO" id="GO:1990060">
    <property type="term" value="C:maltose transport complex"/>
    <property type="evidence" value="ECO:0007669"/>
    <property type="project" value="TreeGrafter"/>
</dbReference>
<sequence>MIADKKPHERKTRMEKREMKRKKNALLLSIVCCGSGQFFVYRQRIKGGVLFLPQFLIMLIELLSGYWIEYFQGRIPEFSLRLHGGFFTKGIWGMITLGEKAGGRYGDHSTMLLINGVIAILILGIAFATYVWNIYDIQAGNKKIESKVSWQKSFSKNLPYFILIPIGIVFIFVVLMPIVFTFLTAFLNYNRNHLPPGQLLDWVGFENFKKLFTVSIWSETFFKVLGWTIIWTLCSTLLPYFFGLIQALILNHKSVKLKKVFQSILILPWAIPQMVSLLVFRNLLNGQFSPVNQLLLRLGLISENIGFISDPISAKIVVICVSFWLGFPMFMLMMMGVLSNLDHSLYEAAAIDGASSIQQFGKITLPLVFKATMPNLVMSMAANFNGFGLIYFLTQGGPINTEMQFAGDTDILISWIYKLTLNQQMYDIAAVMSVLLFIFVGVVSLWNFRRTTSFKEL</sequence>
<comment type="caution">
    <text evidence="12">The sequence shown here is derived from an EMBL/GenBank/DDBJ whole genome shotgun (WGS) entry which is preliminary data.</text>
</comment>
<evidence type="ECO:0000256" key="8">
    <source>
        <dbReference type="ARBA" id="ARBA00023136"/>
    </source>
</evidence>
<reference evidence="12 13" key="1">
    <citation type="submission" date="2007-04" db="EMBL/GenBank/DDBJ databases">
        <authorList>
            <person name="Fulton L."/>
            <person name="Clifton S."/>
            <person name="Fulton B."/>
            <person name="Xu J."/>
            <person name="Minx P."/>
            <person name="Pepin K.H."/>
            <person name="Johnson M."/>
            <person name="Thiruvilangam P."/>
            <person name="Bhonagiri V."/>
            <person name="Nash W.E."/>
            <person name="Mardis E.R."/>
            <person name="Wilson R.K."/>
        </authorList>
    </citation>
    <scope>NUCLEOTIDE SEQUENCE [LARGE SCALE GENOMIC DNA]</scope>
    <source>
        <strain evidence="12 13">ATCC 29149</strain>
    </source>
</reference>
<evidence type="ECO:0000256" key="1">
    <source>
        <dbReference type="ARBA" id="ARBA00004651"/>
    </source>
</evidence>
<keyword evidence="8 9" id="KW-0472">Membrane</keyword>
<evidence type="ECO:0000256" key="6">
    <source>
        <dbReference type="ARBA" id="ARBA00022692"/>
    </source>
</evidence>
<dbReference type="AlphaFoldDB" id="A7B784"/>
<dbReference type="SUPFAM" id="SSF160964">
    <property type="entry name" value="MalF N-terminal region-like"/>
    <property type="match status" value="1"/>
</dbReference>
<comment type="subcellular location">
    <subcellularLocation>
        <location evidence="1 9">Cell membrane</location>
        <topology evidence="1 9">Multi-pass membrane protein</topology>
    </subcellularLocation>
</comment>
<evidence type="ECO:0000256" key="5">
    <source>
        <dbReference type="ARBA" id="ARBA00022597"/>
    </source>
</evidence>
<keyword evidence="5 10" id="KW-0762">Sugar transport</keyword>
<dbReference type="GO" id="GO:0042956">
    <property type="term" value="P:maltodextrin transmembrane transport"/>
    <property type="evidence" value="ECO:0007669"/>
    <property type="project" value="TreeGrafter"/>
</dbReference>
<evidence type="ECO:0000259" key="11">
    <source>
        <dbReference type="PROSITE" id="PS50928"/>
    </source>
</evidence>
<evidence type="ECO:0000256" key="10">
    <source>
        <dbReference type="RuleBase" id="RU367050"/>
    </source>
</evidence>
<evidence type="ECO:0000313" key="12">
    <source>
        <dbReference type="EMBL" id="EDN76346.1"/>
    </source>
</evidence>
<keyword evidence="4 10" id="KW-1003">Cell membrane</keyword>
<dbReference type="Pfam" id="PF00528">
    <property type="entry name" value="BPD_transp_1"/>
    <property type="match status" value="1"/>
</dbReference>
<dbReference type="Gene3D" id="1.10.3720.10">
    <property type="entry name" value="MetI-like"/>
    <property type="match status" value="1"/>
</dbReference>
<dbReference type="EMBL" id="AAYG02000031">
    <property type="protein sequence ID" value="EDN76346.1"/>
    <property type="molecule type" value="Genomic_DNA"/>
</dbReference>
<evidence type="ECO:0000256" key="2">
    <source>
        <dbReference type="ARBA" id="ARBA00009047"/>
    </source>
</evidence>
<dbReference type="InterPro" id="IPR000515">
    <property type="entry name" value="MetI-like"/>
</dbReference>
<evidence type="ECO:0000256" key="3">
    <source>
        <dbReference type="ARBA" id="ARBA00022448"/>
    </source>
</evidence>
<feature type="transmembrane region" description="Helical" evidence="9">
    <location>
        <begin position="48"/>
        <end position="68"/>
    </location>
</feature>
<dbReference type="SUPFAM" id="SSF161098">
    <property type="entry name" value="MetI-like"/>
    <property type="match status" value="1"/>
</dbReference>